<dbReference type="EMBL" id="SSTD01004395">
    <property type="protein sequence ID" value="TYK23738.1"/>
    <property type="molecule type" value="Genomic_DNA"/>
</dbReference>
<dbReference type="EMBL" id="SSTE01006658">
    <property type="protein sequence ID" value="KAA0058885.1"/>
    <property type="molecule type" value="Genomic_DNA"/>
</dbReference>
<gene>
    <name evidence="2" type="ORF">E5676_scaffold1607G00530</name>
    <name evidence="1" type="ORF">E6C27_scaffold98G00510</name>
</gene>
<protein>
    <submittedName>
        <fullName evidence="1">Uncharacterized protein</fullName>
    </submittedName>
</protein>
<sequence>MQASINISNRLDKIISLYLGWGILQGSYNRNSHLVNWYSASLPTTYGGLGIGSLHQKNISPYEMTLEVLSRRECSMETHNWRCLYVDAYGWTSNMPKNGRKSRLWADILKHKEHSFNFTEFIVGDGKEIKCWPGGVLPAMKTLNMGLGSSVFDRELGDMVVMQVLLGASGWS</sequence>
<evidence type="ECO:0000313" key="2">
    <source>
        <dbReference type="EMBL" id="TYK23738.1"/>
    </source>
</evidence>
<evidence type="ECO:0000313" key="3">
    <source>
        <dbReference type="Proteomes" id="UP000321393"/>
    </source>
</evidence>
<evidence type="ECO:0000313" key="1">
    <source>
        <dbReference type="EMBL" id="KAA0058885.1"/>
    </source>
</evidence>
<name>A0A5A7UZ74_CUCMM</name>
<comment type="caution">
    <text evidence="1">The sequence shown here is derived from an EMBL/GenBank/DDBJ whole genome shotgun (WGS) entry which is preliminary data.</text>
</comment>
<dbReference type="AlphaFoldDB" id="A0A5A7UZ74"/>
<organism evidence="1 3">
    <name type="scientific">Cucumis melo var. makuwa</name>
    <name type="common">Oriental melon</name>
    <dbReference type="NCBI Taxonomy" id="1194695"/>
    <lineage>
        <taxon>Eukaryota</taxon>
        <taxon>Viridiplantae</taxon>
        <taxon>Streptophyta</taxon>
        <taxon>Embryophyta</taxon>
        <taxon>Tracheophyta</taxon>
        <taxon>Spermatophyta</taxon>
        <taxon>Magnoliopsida</taxon>
        <taxon>eudicotyledons</taxon>
        <taxon>Gunneridae</taxon>
        <taxon>Pentapetalae</taxon>
        <taxon>rosids</taxon>
        <taxon>fabids</taxon>
        <taxon>Cucurbitales</taxon>
        <taxon>Cucurbitaceae</taxon>
        <taxon>Benincaseae</taxon>
        <taxon>Cucumis</taxon>
    </lineage>
</organism>
<dbReference type="Proteomes" id="UP000321947">
    <property type="component" value="Unassembled WGS sequence"/>
</dbReference>
<proteinExistence type="predicted"/>
<dbReference type="Proteomes" id="UP000321393">
    <property type="component" value="Unassembled WGS sequence"/>
</dbReference>
<evidence type="ECO:0000313" key="4">
    <source>
        <dbReference type="Proteomes" id="UP000321947"/>
    </source>
</evidence>
<reference evidence="3 4" key="1">
    <citation type="submission" date="2019-08" db="EMBL/GenBank/DDBJ databases">
        <title>Draft genome sequences of two oriental melons (Cucumis melo L. var makuwa).</title>
        <authorList>
            <person name="Kwon S.-Y."/>
        </authorList>
    </citation>
    <scope>NUCLEOTIDE SEQUENCE [LARGE SCALE GENOMIC DNA]</scope>
    <source>
        <strain evidence="4">cv. Chang Bougi</strain>
        <strain evidence="3">cv. SW 3</strain>
        <tissue evidence="1">Leaf</tissue>
    </source>
</reference>
<accession>A0A5A7UZ74</accession>